<sequence>MKAVILAGGLGSRLSEETISRPKPMVEIGGKPILWHIMKIYSHYGIHDFIIAAGYKSYVIKEYFMNYYLHQSDVHFDLSDNRVTLMNSKAEPWKITVVDTGDHVMTGGRLKRLAPYIGEETFCFTYGDGVGDIQIAELLDLHRANGKLATVTAVNPGMRYGILEIEKQQAVSFKEKPHNDKHWINGGFFVLEPKAIDLIRSDETIWEHGPLESLASFGELSVYQHHGFWHSMDTLRDKNELNELWNKGNAPWKVWK</sequence>
<proteinExistence type="predicted"/>
<dbReference type="NCBIfam" id="TIGR02623">
    <property type="entry name" value="G1P_cyt_trans"/>
    <property type="match status" value="1"/>
</dbReference>
<feature type="domain" description="Nucleotidyl transferase" evidence="1">
    <location>
        <begin position="2"/>
        <end position="202"/>
    </location>
</feature>
<keyword evidence="2" id="KW-0548">Nucleotidyltransferase</keyword>
<evidence type="ECO:0000313" key="3">
    <source>
        <dbReference type="Proteomes" id="UP000198855"/>
    </source>
</evidence>
<keyword evidence="3" id="KW-1185">Reference proteome</keyword>
<dbReference type="CDD" id="cd02524">
    <property type="entry name" value="G1P_cytidylyltransferase"/>
    <property type="match status" value="1"/>
</dbReference>
<accession>A0A1I1TP19</accession>
<dbReference type="RefSeq" id="WP_091180850.1">
    <property type="nucleotide sequence ID" value="NZ_FOMT01000001.1"/>
</dbReference>
<dbReference type="GO" id="GO:0009243">
    <property type="term" value="P:O antigen biosynthetic process"/>
    <property type="evidence" value="ECO:0007669"/>
    <property type="project" value="InterPro"/>
</dbReference>
<dbReference type="InterPro" id="IPR013446">
    <property type="entry name" value="G1P_cyt_trans-like"/>
</dbReference>
<evidence type="ECO:0000259" key="1">
    <source>
        <dbReference type="Pfam" id="PF00483"/>
    </source>
</evidence>
<organism evidence="2 3">
    <name type="scientific">Paenibacillus catalpae</name>
    <dbReference type="NCBI Taxonomy" id="1045775"/>
    <lineage>
        <taxon>Bacteria</taxon>
        <taxon>Bacillati</taxon>
        <taxon>Bacillota</taxon>
        <taxon>Bacilli</taxon>
        <taxon>Bacillales</taxon>
        <taxon>Paenibacillaceae</taxon>
        <taxon>Paenibacillus</taxon>
    </lineage>
</organism>
<dbReference type="PANTHER" id="PTHR47183:SF1">
    <property type="entry name" value="GLUCOSE-1-PHOSPHATE CYTIDYLYLTRANSFERASE"/>
    <property type="match status" value="1"/>
</dbReference>
<keyword evidence="2" id="KW-0808">Transferase</keyword>
<name>A0A1I1TP19_9BACL</name>
<reference evidence="3" key="1">
    <citation type="submission" date="2016-10" db="EMBL/GenBank/DDBJ databases">
        <authorList>
            <person name="Varghese N."/>
            <person name="Submissions S."/>
        </authorList>
    </citation>
    <scope>NUCLEOTIDE SEQUENCE [LARGE SCALE GENOMIC DNA]</scope>
    <source>
        <strain evidence="3">CGMCC 1.10784</strain>
    </source>
</reference>
<dbReference type="AlphaFoldDB" id="A0A1I1TP19"/>
<dbReference type="InterPro" id="IPR029044">
    <property type="entry name" value="Nucleotide-diphossugar_trans"/>
</dbReference>
<dbReference type="STRING" id="1045775.SAMN05216378_0612"/>
<dbReference type="SUPFAM" id="SSF53448">
    <property type="entry name" value="Nucleotide-diphospho-sugar transferases"/>
    <property type="match status" value="1"/>
</dbReference>
<dbReference type="GO" id="GO:0047343">
    <property type="term" value="F:glucose-1-phosphate cytidylyltransferase activity"/>
    <property type="evidence" value="ECO:0007669"/>
    <property type="project" value="InterPro"/>
</dbReference>
<gene>
    <name evidence="2" type="ORF">SAMN05216378_0612</name>
</gene>
<dbReference type="Gene3D" id="3.90.550.10">
    <property type="entry name" value="Spore Coat Polysaccharide Biosynthesis Protein SpsA, Chain A"/>
    <property type="match status" value="1"/>
</dbReference>
<dbReference type="OrthoDB" id="9801899at2"/>
<dbReference type="InterPro" id="IPR005835">
    <property type="entry name" value="NTP_transferase_dom"/>
</dbReference>
<dbReference type="EMBL" id="FOMT01000001">
    <property type="protein sequence ID" value="SFD60401.1"/>
    <property type="molecule type" value="Genomic_DNA"/>
</dbReference>
<evidence type="ECO:0000313" key="2">
    <source>
        <dbReference type="EMBL" id="SFD60401.1"/>
    </source>
</evidence>
<protein>
    <submittedName>
        <fullName evidence="2">Glucose-1-phosphate cytidylyltransferase</fullName>
    </submittedName>
</protein>
<dbReference type="Pfam" id="PF00483">
    <property type="entry name" value="NTP_transferase"/>
    <property type="match status" value="1"/>
</dbReference>
<dbReference type="PANTHER" id="PTHR47183">
    <property type="entry name" value="GLUCOSE-1-PHOSPHATE CYTIDYLYLTRANSFERASE-RELATED"/>
    <property type="match status" value="1"/>
</dbReference>
<dbReference type="InterPro" id="IPR046981">
    <property type="entry name" value="G1P_cyt_trans"/>
</dbReference>
<dbReference type="Proteomes" id="UP000198855">
    <property type="component" value="Unassembled WGS sequence"/>
</dbReference>